<sequence length="530" mass="56319">MTAAPLPTHRSELMQRLVRPGRYDVAVIGGGATGLGVALDAAVRGLKVLLLEAHDFAKGTSSRATKLVHGGVRYLAQGNVALVREALHERAHILAAAPHLAQPLAFVMPSYSWWETPWYGMGLKVYDLLAGQASLGSTQWLGTIAVQNRLPGAQPQGLKGGVQYWDGQFDDARLALALARTAAAHGALLVNHCPVTQLRHAGSKVAGLRARDAETGQEYDIEAGCVINASGVWVDALRQQDAAATGRSASALVAPSQGVHVVVDQDFLPGRRALLVPSTADGRVLFAVPWLGKLILGTTDNPRHDLPLEPCPQEDEVDFILREAGRYLRRPPRRADVRSQWAGLRPLVKPQSQAATKSISREHTILIDASGLVTVTGGKWTTYRAMAQDVLARCADAGLVPQGASRTAGLKLVGALPDGAQAVPLNEAPGPHLYGGEADALAQLPGHERWMTDGLSEAMVRFAARHEYARSVEDVLARRSRLLFLDAAAAAAVAPAVANVLQEETGRDAGLESFLTLTIQYGSLGGAKKA</sequence>
<dbReference type="PANTHER" id="PTHR11985">
    <property type="entry name" value="GLYCEROL-3-PHOSPHATE DEHYDROGENASE"/>
    <property type="match status" value="1"/>
</dbReference>
<dbReference type="Gene3D" id="3.30.9.10">
    <property type="entry name" value="D-Amino Acid Oxidase, subunit A, domain 2"/>
    <property type="match status" value="1"/>
</dbReference>
<keyword evidence="4" id="KW-0319">Glycerol metabolism</keyword>
<dbReference type="GO" id="GO:0004368">
    <property type="term" value="F:glycerol-3-phosphate dehydrogenase (quinone) activity"/>
    <property type="evidence" value="ECO:0007669"/>
    <property type="project" value="InterPro"/>
</dbReference>
<dbReference type="AlphaFoldDB" id="A0AAW6RE29"/>
<feature type="domain" description="Alpha-glycerophosphate oxidase C-terminal" evidence="8">
    <location>
        <begin position="406"/>
        <end position="508"/>
    </location>
</feature>
<dbReference type="PROSITE" id="PS00978">
    <property type="entry name" value="FAD_G3PDH_2"/>
    <property type="match status" value="1"/>
</dbReference>
<keyword evidence="5" id="KW-0274">FAD</keyword>
<organism evidence="9 10">
    <name type="scientific">Ottowia cancrivicina</name>
    <dbReference type="NCBI Taxonomy" id="3040346"/>
    <lineage>
        <taxon>Bacteria</taxon>
        <taxon>Pseudomonadati</taxon>
        <taxon>Pseudomonadota</taxon>
        <taxon>Betaproteobacteria</taxon>
        <taxon>Burkholderiales</taxon>
        <taxon>Comamonadaceae</taxon>
        <taxon>Ottowia</taxon>
    </lineage>
</organism>
<evidence type="ECO:0000256" key="1">
    <source>
        <dbReference type="ARBA" id="ARBA00001974"/>
    </source>
</evidence>
<dbReference type="SUPFAM" id="SSF51905">
    <property type="entry name" value="FAD/NAD(P)-binding domain"/>
    <property type="match status" value="1"/>
</dbReference>
<evidence type="ECO:0000313" key="10">
    <source>
        <dbReference type="Proteomes" id="UP001237156"/>
    </source>
</evidence>
<evidence type="ECO:0000256" key="3">
    <source>
        <dbReference type="ARBA" id="ARBA00022630"/>
    </source>
</evidence>
<dbReference type="PRINTS" id="PR01001">
    <property type="entry name" value="FADG3PDH"/>
</dbReference>
<comment type="cofactor">
    <cofactor evidence="1">
        <name>FAD</name>
        <dbReference type="ChEBI" id="CHEBI:57692"/>
    </cofactor>
</comment>
<dbReference type="Pfam" id="PF16901">
    <property type="entry name" value="DAO_C"/>
    <property type="match status" value="1"/>
</dbReference>
<evidence type="ECO:0000313" key="9">
    <source>
        <dbReference type="EMBL" id="MDG9698430.1"/>
    </source>
</evidence>
<dbReference type="PANTHER" id="PTHR11985:SF35">
    <property type="entry name" value="ANAEROBIC GLYCEROL-3-PHOSPHATE DEHYDROGENASE SUBUNIT A"/>
    <property type="match status" value="1"/>
</dbReference>
<reference evidence="9 10" key="1">
    <citation type="submission" date="2023-04" db="EMBL/GenBank/DDBJ databases">
        <title>Ottowia paracancer sp. nov., isolated from human stomach.</title>
        <authorList>
            <person name="Song Y."/>
        </authorList>
    </citation>
    <scope>NUCLEOTIDE SEQUENCE [LARGE SCALE GENOMIC DNA]</scope>
    <source>
        <strain evidence="9 10">10c7w1</strain>
    </source>
</reference>
<comment type="similarity">
    <text evidence="2">Belongs to the FAD-dependent glycerol-3-phosphate dehydrogenase family.</text>
</comment>
<dbReference type="EMBL" id="JARVII010000002">
    <property type="protein sequence ID" value="MDG9698430.1"/>
    <property type="molecule type" value="Genomic_DNA"/>
</dbReference>
<dbReference type="InterPro" id="IPR006076">
    <property type="entry name" value="FAD-dep_OxRdtase"/>
</dbReference>
<evidence type="ECO:0000259" key="8">
    <source>
        <dbReference type="Pfam" id="PF16901"/>
    </source>
</evidence>
<dbReference type="InterPro" id="IPR031656">
    <property type="entry name" value="DAO_C"/>
</dbReference>
<keyword evidence="10" id="KW-1185">Reference proteome</keyword>
<evidence type="ECO:0000256" key="5">
    <source>
        <dbReference type="ARBA" id="ARBA00022827"/>
    </source>
</evidence>
<dbReference type="InterPro" id="IPR036188">
    <property type="entry name" value="FAD/NAD-bd_sf"/>
</dbReference>
<keyword evidence="3" id="KW-0285">Flavoprotein</keyword>
<dbReference type="InterPro" id="IPR038299">
    <property type="entry name" value="DAO_C_sf"/>
</dbReference>
<accession>A0AAW6RE29</accession>
<evidence type="ECO:0000256" key="6">
    <source>
        <dbReference type="ARBA" id="ARBA00023002"/>
    </source>
</evidence>
<dbReference type="Pfam" id="PF01266">
    <property type="entry name" value="DAO"/>
    <property type="match status" value="1"/>
</dbReference>
<name>A0AAW6RE29_9BURK</name>
<dbReference type="Gene3D" id="1.10.8.870">
    <property type="entry name" value="Alpha-glycerophosphate oxidase, cap domain"/>
    <property type="match status" value="1"/>
</dbReference>
<proteinExistence type="inferred from homology"/>
<dbReference type="GO" id="GO:0046168">
    <property type="term" value="P:glycerol-3-phosphate catabolic process"/>
    <property type="evidence" value="ECO:0007669"/>
    <property type="project" value="TreeGrafter"/>
</dbReference>
<dbReference type="Gene3D" id="3.50.50.60">
    <property type="entry name" value="FAD/NAD(P)-binding domain"/>
    <property type="match status" value="1"/>
</dbReference>
<evidence type="ECO:0000259" key="7">
    <source>
        <dbReference type="Pfam" id="PF01266"/>
    </source>
</evidence>
<dbReference type="Proteomes" id="UP001237156">
    <property type="component" value="Unassembled WGS sequence"/>
</dbReference>
<protein>
    <submittedName>
        <fullName evidence="9">Glycerol-3-phosphate dehydrogenase/oxidase</fullName>
        <ecNumber evidence="9">1.-.-.-</ecNumber>
    </submittedName>
</protein>
<dbReference type="EC" id="1.-.-.-" evidence="9"/>
<feature type="domain" description="FAD dependent oxidoreductase" evidence="7">
    <location>
        <begin position="24"/>
        <end position="383"/>
    </location>
</feature>
<dbReference type="GO" id="GO:0006071">
    <property type="term" value="P:glycerol metabolic process"/>
    <property type="evidence" value="ECO:0007669"/>
    <property type="project" value="UniProtKB-KW"/>
</dbReference>
<dbReference type="InterPro" id="IPR000447">
    <property type="entry name" value="G3P_DH_FAD-dep"/>
</dbReference>
<evidence type="ECO:0000256" key="4">
    <source>
        <dbReference type="ARBA" id="ARBA00022798"/>
    </source>
</evidence>
<comment type="caution">
    <text evidence="9">The sequence shown here is derived from an EMBL/GenBank/DDBJ whole genome shotgun (WGS) entry which is preliminary data.</text>
</comment>
<evidence type="ECO:0000256" key="2">
    <source>
        <dbReference type="ARBA" id="ARBA00007330"/>
    </source>
</evidence>
<gene>
    <name evidence="9" type="ORF">QB898_01630</name>
</gene>
<keyword evidence="6 9" id="KW-0560">Oxidoreductase</keyword>